<feature type="domain" description="GP-PDE" evidence="1">
    <location>
        <begin position="21"/>
        <end position="285"/>
    </location>
</feature>
<dbReference type="PANTHER" id="PTHR46211">
    <property type="entry name" value="GLYCEROPHOSPHORYL DIESTER PHOSPHODIESTERASE"/>
    <property type="match status" value="1"/>
</dbReference>
<sequence>MEHASNTGHGKRFFARFPDRPLIIAHRGYRACYPENTLCAFAHSLGRCDMIELDVQLSRDGEVVVFHDDELGRTSNGATLAHELGLPALRLGDWSLAQLRRLDVGSWFLDADPFAALAKGLVSRDQLLGLMPQRIPILREVLAWASAHDLPLNVELKDSGQEGRNEQLAAAVVAEIQASGTRDLVLLSSFNHDLLRACRQRAPEIAVAALQEEGHPPDMIPYLRALGVQAYHPEDTLVDAALVAALRAAGLPVNVFTVNDPGRQQQLFALGVNGIFTDFPDSCSR</sequence>
<proteinExistence type="predicted"/>
<dbReference type="GO" id="GO:0006629">
    <property type="term" value="P:lipid metabolic process"/>
    <property type="evidence" value="ECO:0007669"/>
    <property type="project" value="InterPro"/>
</dbReference>
<dbReference type="InterPro" id="IPR017946">
    <property type="entry name" value="PLC-like_Pdiesterase_TIM-brl"/>
</dbReference>
<evidence type="ECO:0000313" key="3">
    <source>
        <dbReference type="Proteomes" id="UP000006365"/>
    </source>
</evidence>
<dbReference type="GO" id="GO:0008889">
    <property type="term" value="F:glycerophosphodiester phosphodiesterase activity"/>
    <property type="evidence" value="ECO:0007669"/>
    <property type="project" value="UniProtKB-EC"/>
</dbReference>
<dbReference type="PROSITE" id="PS51704">
    <property type="entry name" value="GP_PDE"/>
    <property type="match status" value="1"/>
</dbReference>
<dbReference type="Pfam" id="PF03009">
    <property type="entry name" value="GDPD"/>
    <property type="match status" value="1"/>
</dbReference>
<dbReference type="InterPro" id="IPR030395">
    <property type="entry name" value="GP_PDE_dom"/>
</dbReference>
<reference evidence="2 3" key="1">
    <citation type="journal article" date="2011" name="Stand. Genomic Sci.">
        <title>Complete genome sequence of Desulfobulbus propionicus type strain (1pr3).</title>
        <authorList>
            <person name="Pagani I."/>
            <person name="Lapidus A."/>
            <person name="Nolan M."/>
            <person name="Lucas S."/>
            <person name="Hammon N."/>
            <person name="Deshpande S."/>
            <person name="Cheng J.F."/>
            <person name="Chertkov O."/>
            <person name="Davenport K."/>
            <person name="Tapia R."/>
            <person name="Han C."/>
            <person name="Goodwin L."/>
            <person name="Pitluck S."/>
            <person name="Liolios K."/>
            <person name="Mavromatis K."/>
            <person name="Ivanova N."/>
            <person name="Mikhailova N."/>
            <person name="Pati A."/>
            <person name="Chen A."/>
            <person name="Palaniappan K."/>
            <person name="Land M."/>
            <person name="Hauser L."/>
            <person name="Chang Y.J."/>
            <person name="Jeffries C.D."/>
            <person name="Detter J.C."/>
            <person name="Brambilla E."/>
            <person name="Kannan K.P."/>
            <person name="Djao O.D."/>
            <person name="Rohde M."/>
            <person name="Pukall R."/>
            <person name="Spring S."/>
            <person name="Goker M."/>
            <person name="Sikorski J."/>
            <person name="Woyke T."/>
            <person name="Bristow J."/>
            <person name="Eisen J.A."/>
            <person name="Markowitz V."/>
            <person name="Hugenholtz P."/>
            <person name="Kyrpides N.C."/>
            <person name="Klenk H.P."/>
        </authorList>
    </citation>
    <scope>NUCLEOTIDE SEQUENCE [LARGE SCALE GENOMIC DNA]</scope>
    <source>
        <strain evidence="3">ATCC 33891 / DSM 2032 / 1pr3</strain>
    </source>
</reference>
<dbReference type="KEGG" id="dpr:Despr_1625"/>
<gene>
    <name evidence="2" type="ordered locus">Despr_1625</name>
</gene>
<accession>A0A7U3YLV0</accession>
<dbReference type="RefSeq" id="WP_015724318.1">
    <property type="nucleotide sequence ID" value="NC_014972.1"/>
</dbReference>
<keyword evidence="3" id="KW-1185">Reference proteome</keyword>
<dbReference type="Proteomes" id="UP000006365">
    <property type="component" value="Chromosome"/>
</dbReference>
<organism evidence="2 3">
    <name type="scientific">Desulfobulbus propionicus (strain ATCC 33891 / DSM 2032 / VKM B-1956 / 1pr3)</name>
    <dbReference type="NCBI Taxonomy" id="577650"/>
    <lineage>
        <taxon>Bacteria</taxon>
        <taxon>Pseudomonadati</taxon>
        <taxon>Thermodesulfobacteriota</taxon>
        <taxon>Desulfobulbia</taxon>
        <taxon>Desulfobulbales</taxon>
        <taxon>Desulfobulbaceae</taxon>
        <taxon>Desulfobulbus</taxon>
    </lineage>
</organism>
<dbReference type="EMBL" id="CP002364">
    <property type="protein sequence ID" value="ADW17777.1"/>
    <property type="molecule type" value="Genomic_DNA"/>
</dbReference>
<dbReference type="EC" id="3.1.4.46" evidence="2"/>
<dbReference type="Gene3D" id="3.20.20.190">
    <property type="entry name" value="Phosphatidylinositol (PI) phosphodiesterase"/>
    <property type="match status" value="1"/>
</dbReference>
<dbReference type="PANTHER" id="PTHR46211:SF14">
    <property type="entry name" value="GLYCEROPHOSPHODIESTER PHOSPHODIESTERASE"/>
    <property type="match status" value="1"/>
</dbReference>
<dbReference type="AlphaFoldDB" id="A0A7U3YLV0"/>
<protein>
    <submittedName>
        <fullName evidence="2">Glycerophosphodiester phosphodiesterase</fullName>
        <ecNumber evidence="2">3.1.4.46</ecNumber>
    </submittedName>
</protein>
<dbReference type="SUPFAM" id="SSF51695">
    <property type="entry name" value="PLC-like phosphodiesterases"/>
    <property type="match status" value="1"/>
</dbReference>
<name>A0A7U3YLV0_DESPD</name>
<evidence type="ECO:0000313" key="2">
    <source>
        <dbReference type="EMBL" id="ADW17777.1"/>
    </source>
</evidence>
<evidence type="ECO:0000259" key="1">
    <source>
        <dbReference type="PROSITE" id="PS51704"/>
    </source>
</evidence>
<keyword evidence="2" id="KW-0378">Hydrolase</keyword>